<keyword evidence="1" id="KW-0812">Transmembrane</keyword>
<keyword evidence="1" id="KW-1133">Transmembrane helix</keyword>
<name>A0A5R8QF83_9FIRM</name>
<accession>A0A5R8QF83</accession>
<dbReference type="OrthoDB" id="9762302at2"/>
<dbReference type="InterPro" id="IPR045175">
    <property type="entry name" value="M28_fam"/>
</dbReference>
<dbReference type="Pfam" id="PF04389">
    <property type="entry name" value="Peptidase_M28"/>
    <property type="match status" value="1"/>
</dbReference>
<evidence type="ECO:0000256" key="1">
    <source>
        <dbReference type="SAM" id="Phobius"/>
    </source>
</evidence>
<feature type="transmembrane region" description="Helical" evidence="1">
    <location>
        <begin position="498"/>
        <end position="521"/>
    </location>
</feature>
<dbReference type="Proteomes" id="UP000306912">
    <property type="component" value="Unassembled WGS sequence"/>
</dbReference>
<dbReference type="PANTHER" id="PTHR12147:SF26">
    <property type="entry name" value="PEPTIDASE M28 DOMAIN-CONTAINING PROTEIN"/>
    <property type="match status" value="1"/>
</dbReference>
<dbReference type="InterPro" id="IPR007484">
    <property type="entry name" value="Peptidase_M28"/>
</dbReference>
<gene>
    <name evidence="3" type="ORF">FEZ08_03265</name>
</gene>
<keyword evidence="4" id="KW-1185">Reference proteome</keyword>
<dbReference type="Gene3D" id="3.40.630.10">
    <property type="entry name" value="Zn peptidases"/>
    <property type="match status" value="1"/>
</dbReference>
<dbReference type="SUPFAM" id="SSF53187">
    <property type="entry name" value="Zn-dependent exopeptidases"/>
    <property type="match status" value="1"/>
</dbReference>
<keyword evidence="1" id="KW-0472">Membrane</keyword>
<keyword evidence="3" id="KW-0378">Hydrolase</keyword>
<evidence type="ECO:0000313" key="4">
    <source>
        <dbReference type="Proteomes" id="UP000306912"/>
    </source>
</evidence>
<dbReference type="AlphaFoldDB" id="A0A5R8QF83"/>
<evidence type="ECO:0000313" key="3">
    <source>
        <dbReference type="EMBL" id="TLG76648.1"/>
    </source>
</evidence>
<dbReference type="PANTHER" id="PTHR12147">
    <property type="entry name" value="METALLOPEPTIDASE M28 FAMILY MEMBER"/>
    <property type="match status" value="1"/>
</dbReference>
<feature type="transmembrane region" description="Helical" evidence="1">
    <location>
        <begin position="527"/>
        <end position="546"/>
    </location>
</feature>
<feature type="transmembrane region" description="Helical" evidence="1">
    <location>
        <begin position="347"/>
        <end position="368"/>
    </location>
</feature>
<feature type="transmembrane region" description="Helical" evidence="1">
    <location>
        <begin position="412"/>
        <end position="431"/>
    </location>
</feature>
<protein>
    <submittedName>
        <fullName evidence="3">M20/M25/M40 family metallo-hydrolase</fullName>
    </submittedName>
</protein>
<sequence length="547" mass="59558">MVMKKILHVLLAMVIIAGGYLGIMAYEPSSYNFDEQTMTVAEAAGEKQASVAVMMGHLKHIAFSAHPAGSVANQNVRAYLIEQIEAMGYVVREEHFTNTDPEVIAAATPDGEPLPEQLNMTNLVVEVAGTNPLATTLVMAHYDSTKHGPGAGDDGISVASILEAMRVLKANGQPQNNFVFLFTDGEELKMLGAKDYVEKHPEMAETATFVLDFEARGTGGGMIMFRTSNGNNHLLHHYVAAVSTPMATSIGSSIFDLLPNGTDLTVFLNSNYEGAMDFLMLDGVENYHAPTDNYDNIDRNSAYQYTTTISELINYFAKINDVENIENENAVYFPIFRGMQIVMPESIAKVLAITAALLAVIAIVLLIVKKTFNKRQLLWGAIALVAIILCGAVIGFVTRIVVVNIIPVRLPLFAIYTVMLIIILLAVLGILRLFGKRLNFSGFAVWYLVLLAIATIILTFLLSGASYLPIFILLPLAGGIIIYTLIAEKYKQRTKKIVAIITAAIASILVVPVLYLIFMAILTPTLFIIGTLFAGSIAGYLSIYSLE</sequence>
<feature type="transmembrane region" description="Helical" evidence="1">
    <location>
        <begin position="467"/>
        <end position="486"/>
    </location>
</feature>
<feature type="transmembrane region" description="Helical" evidence="1">
    <location>
        <begin position="377"/>
        <end position="406"/>
    </location>
</feature>
<feature type="domain" description="Peptidase M28" evidence="2">
    <location>
        <begin position="122"/>
        <end position="312"/>
    </location>
</feature>
<comment type="caution">
    <text evidence="3">The sequence shown here is derived from an EMBL/GenBank/DDBJ whole genome shotgun (WGS) entry which is preliminary data.</text>
</comment>
<evidence type="ECO:0000259" key="2">
    <source>
        <dbReference type="Pfam" id="PF04389"/>
    </source>
</evidence>
<dbReference type="InParanoid" id="A0A5R8QF83"/>
<dbReference type="EMBL" id="VBWP01000002">
    <property type="protein sequence ID" value="TLG76648.1"/>
    <property type="molecule type" value="Genomic_DNA"/>
</dbReference>
<organism evidence="3 4">
    <name type="scientific">Culicoidibacter larvae</name>
    <dbReference type="NCBI Taxonomy" id="2579976"/>
    <lineage>
        <taxon>Bacteria</taxon>
        <taxon>Bacillati</taxon>
        <taxon>Bacillota</taxon>
        <taxon>Culicoidibacteria</taxon>
        <taxon>Culicoidibacterales</taxon>
        <taxon>Culicoidibacteraceae</taxon>
        <taxon>Culicoidibacter</taxon>
    </lineage>
</organism>
<proteinExistence type="predicted"/>
<dbReference type="GO" id="GO:0008235">
    <property type="term" value="F:metalloexopeptidase activity"/>
    <property type="evidence" value="ECO:0007669"/>
    <property type="project" value="InterPro"/>
</dbReference>
<dbReference type="GO" id="GO:0006508">
    <property type="term" value="P:proteolysis"/>
    <property type="evidence" value="ECO:0007669"/>
    <property type="project" value="InterPro"/>
</dbReference>
<reference evidence="3 4" key="1">
    <citation type="submission" date="2019-05" db="EMBL/GenBank/DDBJ databases">
        <title>Culicoidintestinum kansasii gen. nov., sp. nov. from the gastrointestinal tract of the biting midge, Culicoides sonorensis.</title>
        <authorList>
            <person name="Neupane S."/>
            <person name="Ghosh A."/>
            <person name="Gunther S."/>
            <person name="Martin K."/>
            <person name="Zurek L."/>
        </authorList>
    </citation>
    <scope>NUCLEOTIDE SEQUENCE [LARGE SCALE GENOMIC DNA]</scope>
    <source>
        <strain evidence="3 4">CS-1</strain>
    </source>
</reference>
<feature type="transmembrane region" description="Helical" evidence="1">
    <location>
        <begin position="443"/>
        <end position="461"/>
    </location>
</feature>